<evidence type="ECO:0000256" key="8">
    <source>
        <dbReference type="SAM" id="MobiDB-lite"/>
    </source>
</evidence>
<evidence type="ECO:0000256" key="7">
    <source>
        <dbReference type="ARBA" id="ARBA00023269"/>
    </source>
</evidence>
<dbReference type="GO" id="GO:0005634">
    <property type="term" value="C:nucleus"/>
    <property type="evidence" value="ECO:0007669"/>
    <property type="project" value="UniProtKB-SubCell"/>
</dbReference>
<evidence type="ECO:0000256" key="2">
    <source>
        <dbReference type="ARBA" id="ARBA00004286"/>
    </source>
</evidence>
<dbReference type="PRINTS" id="PR00622">
    <property type="entry name" value="HISTONEH3"/>
</dbReference>
<evidence type="ECO:0000256" key="1">
    <source>
        <dbReference type="ARBA" id="ARBA00004123"/>
    </source>
</evidence>
<dbReference type="EMBL" id="JAINDJ010000003">
    <property type="protein sequence ID" value="KAG9452060.1"/>
    <property type="molecule type" value="Genomic_DNA"/>
</dbReference>
<dbReference type="PANTHER" id="PTHR45810">
    <property type="entry name" value="HISTONE H3.2"/>
    <property type="match status" value="1"/>
</dbReference>
<evidence type="ECO:0000259" key="9">
    <source>
        <dbReference type="Pfam" id="PF00125"/>
    </source>
</evidence>
<dbReference type="InterPro" id="IPR007125">
    <property type="entry name" value="H2A/H2B/H3"/>
</dbReference>
<comment type="caution">
    <text evidence="10">The sequence shown here is derived from an EMBL/GenBank/DDBJ whole genome shotgun (WGS) entry which is preliminary data.</text>
</comment>
<dbReference type="GO" id="GO:0000786">
    <property type="term" value="C:nucleosome"/>
    <property type="evidence" value="ECO:0007669"/>
    <property type="project" value="UniProtKB-KW"/>
</dbReference>
<evidence type="ECO:0000256" key="6">
    <source>
        <dbReference type="ARBA" id="ARBA00023242"/>
    </source>
</evidence>
<keyword evidence="7" id="KW-0544">Nucleosome core</keyword>
<feature type="compositionally biased region" description="Basic residues" evidence="8">
    <location>
        <begin position="1"/>
        <end position="17"/>
    </location>
</feature>
<dbReference type="AlphaFoldDB" id="A0AAV7ET56"/>
<dbReference type="GO" id="GO:0003677">
    <property type="term" value="F:DNA binding"/>
    <property type="evidence" value="ECO:0007669"/>
    <property type="project" value="UniProtKB-KW"/>
</dbReference>
<evidence type="ECO:0000313" key="11">
    <source>
        <dbReference type="Proteomes" id="UP000825729"/>
    </source>
</evidence>
<keyword evidence="11" id="KW-1185">Reference proteome</keyword>
<dbReference type="InterPro" id="IPR009072">
    <property type="entry name" value="Histone-fold"/>
</dbReference>
<feature type="domain" description="Core Histone H2A/H2B/H3" evidence="9">
    <location>
        <begin position="92"/>
        <end position="180"/>
    </location>
</feature>
<dbReference type="GO" id="GO:0030527">
    <property type="term" value="F:structural constituent of chromatin"/>
    <property type="evidence" value="ECO:0007669"/>
    <property type="project" value="InterPro"/>
</dbReference>
<keyword evidence="6" id="KW-0539">Nucleus</keyword>
<dbReference type="FunFam" id="1.10.20.10:FF:000085">
    <property type="entry name" value="Histone H3.2"/>
    <property type="match status" value="1"/>
</dbReference>
<comment type="subcellular location">
    <subcellularLocation>
        <location evidence="2">Chromosome</location>
    </subcellularLocation>
    <subcellularLocation>
        <location evidence="1">Nucleus</location>
    </subcellularLocation>
</comment>
<dbReference type="Gene3D" id="1.10.20.10">
    <property type="entry name" value="Histone, subunit A"/>
    <property type="match status" value="1"/>
</dbReference>
<accession>A0AAV7ET56</accession>
<comment type="similarity">
    <text evidence="3">Belongs to the histone H3 family.</text>
</comment>
<dbReference type="GO" id="GO:0046982">
    <property type="term" value="F:protein heterodimerization activity"/>
    <property type="evidence" value="ECO:0007669"/>
    <property type="project" value="InterPro"/>
</dbReference>
<evidence type="ECO:0000256" key="5">
    <source>
        <dbReference type="ARBA" id="ARBA00023125"/>
    </source>
</evidence>
<dbReference type="Pfam" id="PF00125">
    <property type="entry name" value="Histone"/>
    <property type="match status" value="1"/>
</dbReference>
<feature type="region of interest" description="Disordered" evidence="8">
    <location>
        <begin position="1"/>
        <end position="91"/>
    </location>
</feature>
<sequence length="189" mass="20767">MARQKHFPHRQRSRRSLVRQLSSPAGDSGPDAQGASTSAAAQTATPRSRAPSRASGLSSQRASSSATARNATPKSGQAQERAGATKPRRFKPGTVALREIRKYQKITVLLVPHAPFVRIVKEINSSFSETVTRWTAEALLALQEAAEAHLIHLFEESMLCAIHAKRVTLMRKDLELARRIGGRRYFGTD</sequence>
<gene>
    <name evidence="10" type="ORF">H6P81_004964</name>
</gene>
<keyword evidence="4" id="KW-0158">Chromosome</keyword>
<proteinExistence type="inferred from homology"/>
<evidence type="ECO:0000313" key="10">
    <source>
        <dbReference type="EMBL" id="KAG9452060.1"/>
    </source>
</evidence>
<feature type="compositionally biased region" description="Low complexity" evidence="8">
    <location>
        <begin position="32"/>
        <end position="71"/>
    </location>
</feature>
<evidence type="ECO:0000256" key="4">
    <source>
        <dbReference type="ARBA" id="ARBA00022454"/>
    </source>
</evidence>
<dbReference type="CDD" id="cd22911">
    <property type="entry name" value="HFD_H3"/>
    <property type="match status" value="1"/>
</dbReference>
<evidence type="ECO:0000256" key="3">
    <source>
        <dbReference type="ARBA" id="ARBA00010343"/>
    </source>
</evidence>
<name>A0AAV7ET56_ARIFI</name>
<dbReference type="InterPro" id="IPR000164">
    <property type="entry name" value="Histone_H3/CENP-A"/>
</dbReference>
<dbReference type="Proteomes" id="UP000825729">
    <property type="component" value="Unassembled WGS sequence"/>
</dbReference>
<reference evidence="10 11" key="1">
    <citation type="submission" date="2021-07" db="EMBL/GenBank/DDBJ databases">
        <title>The Aristolochia fimbriata genome: insights into angiosperm evolution, floral development and chemical biosynthesis.</title>
        <authorList>
            <person name="Jiao Y."/>
        </authorList>
    </citation>
    <scope>NUCLEOTIDE SEQUENCE [LARGE SCALE GENOMIC DNA]</scope>
    <source>
        <strain evidence="10">IBCAS-2021</strain>
        <tissue evidence="10">Leaf</tissue>
    </source>
</reference>
<dbReference type="SUPFAM" id="SSF47113">
    <property type="entry name" value="Histone-fold"/>
    <property type="match status" value="1"/>
</dbReference>
<protein>
    <recommendedName>
        <fullName evidence="9">Core Histone H2A/H2B/H3 domain-containing protein</fullName>
    </recommendedName>
</protein>
<dbReference type="SMART" id="SM00428">
    <property type="entry name" value="H3"/>
    <property type="match status" value="1"/>
</dbReference>
<organism evidence="10 11">
    <name type="scientific">Aristolochia fimbriata</name>
    <name type="common">White veined hardy Dutchman's pipe vine</name>
    <dbReference type="NCBI Taxonomy" id="158543"/>
    <lineage>
        <taxon>Eukaryota</taxon>
        <taxon>Viridiplantae</taxon>
        <taxon>Streptophyta</taxon>
        <taxon>Embryophyta</taxon>
        <taxon>Tracheophyta</taxon>
        <taxon>Spermatophyta</taxon>
        <taxon>Magnoliopsida</taxon>
        <taxon>Magnoliidae</taxon>
        <taxon>Piperales</taxon>
        <taxon>Aristolochiaceae</taxon>
        <taxon>Aristolochia</taxon>
    </lineage>
</organism>
<keyword evidence="5" id="KW-0238">DNA-binding</keyword>